<proteinExistence type="predicted"/>
<dbReference type="Gene3D" id="1.10.357.10">
    <property type="entry name" value="Tetracycline Repressor, domain 2"/>
    <property type="match status" value="1"/>
</dbReference>
<keyword evidence="1" id="KW-0805">Transcription regulation</keyword>
<evidence type="ECO:0000313" key="6">
    <source>
        <dbReference type="EMBL" id="AWK75669.1"/>
    </source>
</evidence>
<evidence type="ECO:0000256" key="4">
    <source>
        <dbReference type="PROSITE-ProRule" id="PRU00335"/>
    </source>
</evidence>
<dbReference type="Pfam" id="PF00440">
    <property type="entry name" value="TetR_N"/>
    <property type="match status" value="1"/>
</dbReference>
<dbReference type="InterPro" id="IPR050109">
    <property type="entry name" value="HTH-type_TetR-like_transc_reg"/>
</dbReference>
<dbReference type="GO" id="GO:0003700">
    <property type="term" value="F:DNA-binding transcription factor activity"/>
    <property type="evidence" value="ECO:0007669"/>
    <property type="project" value="TreeGrafter"/>
</dbReference>
<dbReference type="InterPro" id="IPR001647">
    <property type="entry name" value="HTH_TetR"/>
</dbReference>
<dbReference type="EMBL" id="CP021354">
    <property type="protein sequence ID" value="AWK75669.1"/>
    <property type="molecule type" value="Genomic_DNA"/>
</dbReference>
<organism evidence="6 8">
    <name type="scientific">Rhodococcus oxybenzonivorans</name>
    <dbReference type="NCBI Taxonomy" id="1990687"/>
    <lineage>
        <taxon>Bacteria</taxon>
        <taxon>Bacillati</taxon>
        <taxon>Actinomycetota</taxon>
        <taxon>Actinomycetes</taxon>
        <taxon>Mycobacteriales</taxon>
        <taxon>Nocardiaceae</taxon>
        <taxon>Rhodococcus</taxon>
    </lineage>
</organism>
<dbReference type="PRINTS" id="PR00455">
    <property type="entry name" value="HTHTETR"/>
</dbReference>
<dbReference type="InterPro" id="IPR040611">
    <property type="entry name" value="AlkX_C"/>
</dbReference>
<reference evidence="6 8" key="1">
    <citation type="submission" date="2017-05" db="EMBL/GenBank/DDBJ databases">
        <title>Isolation of Rhodococcus sp. S2-17 biodegrading of BP-3.</title>
        <authorList>
            <person name="Lee Y."/>
            <person name="Kim K.H."/>
            <person name="Chun B.H."/>
            <person name="Jung H.S."/>
            <person name="Jeon C.O."/>
        </authorList>
    </citation>
    <scope>NUCLEOTIDE SEQUENCE [LARGE SCALE GENOMIC DNA]</scope>
    <source>
        <strain evidence="6 8">S2-17</strain>
    </source>
</reference>
<keyword evidence="3" id="KW-0804">Transcription</keyword>
<accession>A0A2S2C488</accession>
<evidence type="ECO:0000256" key="1">
    <source>
        <dbReference type="ARBA" id="ARBA00023015"/>
    </source>
</evidence>
<feature type="DNA-binding region" description="H-T-H motif" evidence="4">
    <location>
        <begin position="39"/>
        <end position="58"/>
    </location>
</feature>
<gene>
    <name evidence="6" type="ORF">CBI38_19145</name>
    <name evidence="7" type="ORF">R4315_18245</name>
</gene>
<dbReference type="Proteomes" id="UP001185863">
    <property type="component" value="Unassembled WGS sequence"/>
</dbReference>
<protein>
    <submittedName>
        <fullName evidence="6">TetR family transcriptional regulator</fullName>
    </submittedName>
</protein>
<dbReference type="AlphaFoldDB" id="A0A2S2C488"/>
<dbReference type="KEGG" id="roz:CBI38_19145"/>
<dbReference type="PANTHER" id="PTHR30055">
    <property type="entry name" value="HTH-TYPE TRANSCRIPTIONAL REGULATOR RUTR"/>
    <property type="match status" value="1"/>
</dbReference>
<reference evidence="7" key="2">
    <citation type="submission" date="2023-10" db="EMBL/GenBank/DDBJ databases">
        <title>Development of a sustainable strategy for remediation of hydrocarbon-contaminated territories based on the waste exchange concept.</title>
        <authorList>
            <person name="Krivoruchko A."/>
        </authorList>
    </citation>
    <scope>NUCLEOTIDE SEQUENCE</scope>
    <source>
        <strain evidence="7">IEGM 68</strain>
    </source>
</reference>
<name>A0A2S2C488_9NOCA</name>
<evidence type="ECO:0000313" key="7">
    <source>
        <dbReference type="EMBL" id="MDV7266474.1"/>
    </source>
</evidence>
<dbReference type="InterPro" id="IPR009057">
    <property type="entry name" value="Homeodomain-like_sf"/>
</dbReference>
<dbReference type="PANTHER" id="PTHR30055:SF234">
    <property type="entry name" value="HTH-TYPE TRANSCRIPTIONAL REGULATOR BETI"/>
    <property type="match status" value="1"/>
</dbReference>
<dbReference type="EMBL" id="JAWLUP010000049">
    <property type="protein sequence ID" value="MDV7266474.1"/>
    <property type="molecule type" value="Genomic_DNA"/>
</dbReference>
<evidence type="ECO:0000256" key="2">
    <source>
        <dbReference type="ARBA" id="ARBA00023125"/>
    </source>
</evidence>
<feature type="domain" description="HTH tetR-type" evidence="5">
    <location>
        <begin position="16"/>
        <end position="76"/>
    </location>
</feature>
<keyword evidence="2 4" id="KW-0238">DNA-binding</keyword>
<dbReference type="RefSeq" id="WP_109335204.1">
    <property type="nucleotide sequence ID" value="NZ_CP021354.1"/>
</dbReference>
<evidence type="ECO:0000313" key="8">
    <source>
        <dbReference type="Proteomes" id="UP000245711"/>
    </source>
</evidence>
<sequence>MTSSRVRVTYQEATRLLLRQSVLDAMRDLLFEKDWSDITMSDVAAGAGVSRQTLYNEFKSRQGLAEAYALRLADELVDAVDEALVAHVGQGRAALLSGFTAFFAASLSDPLVQSLLRGETKPDLLRLITTESAPIIERASTRLAEVFHRSWVRASVVDAGILSRAIVRLAMSYISMPPESEANVAEDLGALLGPFVDRAVDGADRLEG</sequence>
<evidence type="ECO:0000259" key="5">
    <source>
        <dbReference type="PROSITE" id="PS50977"/>
    </source>
</evidence>
<evidence type="ECO:0000256" key="3">
    <source>
        <dbReference type="ARBA" id="ARBA00023163"/>
    </source>
</evidence>
<dbReference type="Proteomes" id="UP000245711">
    <property type="component" value="Chromosome"/>
</dbReference>
<dbReference type="GO" id="GO:0000976">
    <property type="term" value="F:transcription cis-regulatory region binding"/>
    <property type="evidence" value="ECO:0007669"/>
    <property type="project" value="TreeGrafter"/>
</dbReference>
<dbReference type="OrthoDB" id="4371863at2"/>
<keyword evidence="8" id="KW-1185">Reference proteome</keyword>
<dbReference type="SUPFAM" id="SSF46689">
    <property type="entry name" value="Homeodomain-like"/>
    <property type="match status" value="1"/>
</dbReference>
<dbReference type="PROSITE" id="PS50977">
    <property type="entry name" value="HTH_TETR_2"/>
    <property type="match status" value="1"/>
</dbReference>
<dbReference type="Pfam" id="PF18556">
    <property type="entry name" value="TetR_C_35"/>
    <property type="match status" value="1"/>
</dbReference>